<keyword evidence="3" id="KW-1185">Reference proteome</keyword>
<organism evidence="2 3">
    <name type="scientific">Sphingomonas naphthae</name>
    <dbReference type="NCBI Taxonomy" id="1813468"/>
    <lineage>
        <taxon>Bacteria</taxon>
        <taxon>Pseudomonadati</taxon>
        <taxon>Pseudomonadota</taxon>
        <taxon>Alphaproteobacteria</taxon>
        <taxon>Sphingomonadales</taxon>
        <taxon>Sphingomonadaceae</taxon>
        <taxon>Sphingomonas</taxon>
    </lineage>
</organism>
<reference evidence="2 3" key="1">
    <citation type="submission" date="2023-02" db="EMBL/GenBank/DDBJ databases">
        <title>Genome sequence of Sphingomonas naphthae.</title>
        <authorList>
            <person name="Kim S."/>
            <person name="Heo J."/>
            <person name="Kwon S.-W."/>
        </authorList>
    </citation>
    <scope>NUCLEOTIDE SEQUENCE [LARGE SCALE GENOMIC DNA]</scope>
    <source>
        <strain evidence="2 3">KACC 18716</strain>
    </source>
</reference>
<dbReference type="RefSeq" id="WP_273686345.1">
    <property type="nucleotide sequence ID" value="NZ_CP117411.1"/>
</dbReference>
<proteinExistence type="predicted"/>
<sequence length="142" mass="14894">MLRFTLLPLAAALAAAPAFAADPPKAPAQRSAVVFGNDPCPKPDSPDEIIVCSRQPENERYRLPKRFRGKPQEAEAVTGSWANTARSLDQASAPMMPNSCSVVGSGGQTGCMQQFLAQARAQRAADKAAKAAADAEQAPEGD</sequence>
<dbReference type="EMBL" id="CP117411">
    <property type="protein sequence ID" value="WCT72386.1"/>
    <property type="molecule type" value="Genomic_DNA"/>
</dbReference>
<protein>
    <submittedName>
        <fullName evidence="2">Uncharacterized protein</fullName>
    </submittedName>
</protein>
<name>A0ABY7THW7_9SPHN</name>
<evidence type="ECO:0000256" key="1">
    <source>
        <dbReference type="SAM" id="SignalP"/>
    </source>
</evidence>
<feature type="signal peptide" evidence="1">
    <location>
        <begin position="1"/>
        <end position="20"/>
    </location>
</feature>
<gene>
    <name evidence="2" type="ORF">PQ455_12140</name>
</gene>
<evidence type="ECO:0000313" key="3">
    <source>
        <dbReference type="Proteomes" id="UP001220395"/>
    </source>
</evidence>
<accession>A0ABY7THW7</accession>
<dbReference type="Proteomes" id="UP001220395">
    <property type="component" value="Chromosome"/>
</dbReference>
<evidence type="ECO:0000313" key="2">
    <source>
        <dbReference type="EMBL" id="WCT72386.1"/>
    </source>
</evidence>
<feature type="chain" id="PRO_5045897823" evidence="1">
    <location>
        <begin position="21"/>
        <end position="142"/>
    </location>
</feature>
<keyword evidence="1" id="KW-0732">Signal</keyword>